<dbReference type="RefSeq" id="WP_139195495.1">
    <property type="nucleotide sequence ID" value="NZ_FOBC01000008.1"/>
</dbReference>
<name>A0A1H7NZY7_9GAMM</name>
<evidence type="ECO:0000313" key="1">
    <source>
        <dbReference type="EMBL" id="SEL29132.1"/>
    </source>
</evidence>
<dbReference type="EMBL" id="FOBC01000008">
    <property type="protein sequence ID" value="SEL29132.1"/>
    <property type="molecule type" value="Genomic_DNA"/>
</dbReference>
<reference evidence="2" key="1">
    <citation type="submission" date="2016-10" db="EMBL/GenBank/DDBJ databases">
        <authorList>
            <person name="Varghese N."/>
            <person name="Submissions S."/>
        </authorList>
    </citation>
    <scope>NUCLEOTIDE SEQUENCE [LARGE SCALE GENOMIC DNA]</scope>
    <source>
        <strain evidence="2">CGMCC 1.9150</strain>
    </source>
</reference>
<protein>
    <submittedName>
        <fullName evidence="1">TIGR02646 family protein</fullName>
    </submittedName>
</protein>
<evidence type="ECO:0000313" key="2">
    <source>
        <dbReference type="Proteomes" id="UP000198807"/>
    </source>
</evidence>
<dbReference type="Proteomes" id="UP000198807">
    <property type="component" value="Unassembled WGS sequence"/>
</dbReference>
<dbReference type="OrthoDB" id="8824552at2"/>
<sequence length="259" mass="29429">MRFIDLAFVGRPEDFDKRATAALSDGPDRIEDHSIVWRDCKEHLKAASHQKCFYCESKDIRSDGAVDHFRPKSIYPWSAFNFWNFRFACTFCNSLRKDKETKVTGGKGNQFPLFDDAPRATCAAEECHERPKLIDPCNAGDPLEIDFTSDGQAVPAYTDEGDERCERGKVSILAYHLNHTAFVEERRRHAIILEEKVQAASSAHESYAAGNPDAKTRLDEAISDLHRAIQPQATYSVFARRVLNWHRENPLIEAVLRTA</sequence>
<keyword evidence="2" id="KW-1185">Reference proteome</keyword>
<gene>
    <name evidence="1" type="ORF">SAMN04488129_108148</name>
</gene>
<dbReference type="AlphaFoldDB" id="A0A1H7NZY7"/>
<accession>A0A1H7NZY7</accession>
<proteinExistence type="predicted"/>
<dbReference type="Gene3D" id="1.10.30.50">
    <property type="match status" value="1"/>
</dbReference>
<dbReference type="STRING" id="650850.SAMN04488129_108148"/>
<organism evidence="1 2">
    <name type="scientific">Halomonas daqiaonensis</name>
    <dbReference type="NCBI Taxonomy" id="650850"/>
    <lineage>
        <taxon>Bacteria</taxon>
        <taxon>Pseudomonadati</taxon>
        <taxon>Pseudomonadota</taxon>
        <taxon>Gammaproteobacteria</taxon>
        <taxon>Oceanospirillales</taxon>
        <taxon>Halomonadaceae</taxon>
        <taxon>Halomonas</taxon>
    </lineage>
</organism>